<dbReference type="GO" id="GO:0016747">
    <property type="term" value="F:acyltransferase activity, transferring groups other than amino-acyl groups"/>
    <property type="evidence" value="ECO:0007669"/>
    <property type="project" value="InterPro"/>
</dbReference>
<feature type="domain" description="N-acetyltransferase" evidence="3">
    <location>
        <begin position="1480"/>
        <end position="1629"/>
    </location>
</feature>
<dbReference type="PROSITE" id="PS51186">
    <property type="entry name" value="GNAT"/>
    <property type="match status" value="1"/>
</dbReference>
<sequence length="1653" mass="183375">MRSRRRAPLWVALAVLGTRGVKLSGSMMLGRDKGPLVDMTAEEVAALPVPVLVSLTKGVWHSLTPAQVSRLPSRTLHVIPVQAVTLDTLTSYPPRTFQHSPRPTEEMIANQPSIEDQQQILSRLDSDASISPEAFLQERAGQARNWYCDKYYWWQWCGEVAFVRTKALAESIKKMSARLKKAETQLESLDAQIDGFRLNESLMLIDPTGEHDGLTPRAASLYKAVQVEQPAVESAFKEKYPELHELEEWVGFPIVDALESVQPGVLSVFSAIKVQVDASKDMMGEQFTKSSEEVNGNIDRLAKHLLEQTEETDKNLHKTTLFVTRPETDSISLRSKAVDENDEWGLHVYHEILNDATVDKLSKAAMRVLRKAARGSSRSLGRVQKDNDRWICSRIVHPEVGGSTPGSVVMNSGASPNFLKASSRLIDDAANIIAKVNRMMASAGPREKHLLMAMVGKLRERLVQEQARQQRRIRPYERKEDRALDRERGKIGGEMKRDMLALDEAAGDFAKRVRRRLSKIGTEKAVLERTGRQALARENRRLADRLRSDAARAESASRRAVNAEEMIERQLAANEKDMKERKQLVEAELQQAEPRMKTADDLVEGRLVSSTDRVEKELLGESELINTDLREEVGEEERRASKRDMYFNGRIGDLAKQAAIERREEAREVTGAEQNLAAEEGRLDRDIASAGQKQGGRVRGFYDHSKGEVDHEARAIEDEGGDEALRLARMMDSLTATEHALMSSMGEDMKGMADSGRGEFMRLRESVNNAYADSEDGMSGFGGVLTTIGGGLQSSINGQRAVREGLQGTIGNLDREVNKGNAAIQGLSSESSIDLKHQSAEFKKKGVDAARSVDELLANSIDGTKVAMKDRQRGRMADLRGMLGDLSDTEGGISAINDETHGELSKVRRAMGEYKQRLIGESNKLDTFLANSEGHEDQTALEATHGFEREQLVRIARARQLLLKEMRQAEQGTSEKDMQRVKELRARAARIDSMLSADDRRGVKNRAALAGVDHIDNVLRDRASSIHELGLQGMQDGKDEDEAVHRMRRDLMRQLAHYSIEIKNTRGSLDRGVQALDRGLRGKTTDMRNILKIGKDGLSRIIGVFATILLSAANAELRDILSSNMSQEEKIRAVLKVFEDGQGRFGHEFAATEEERHTAATNLAYSLDSIIKQAGALGLTGDEMHDFVQRELEKEAGVTAEEFEKLKARLGGDITKFHGPSMRSFTTQEQQVGEALRASNVDDGLGDFGNALMQAALMDGGQLGYNALATGRYITDARSTGGVFAREVRGLAHMAHAMDEKLMEDMAAQNGANLEEAARVEHAQAAFTSLAEGAMQEIQNEMNRTRNAIDGLKGLGGSSDQVKKELTDLAKRTASSGREMDRLTTSSGPVFEEMRNEIDAYQRGQRETKKSQLKERKSIQRRLAAVDSRLKKARGELWSRVQGNIAKDVQAYQQSFAEDREEFSRKGGVIVVALVLVPSIVYCSLRLSPDPHLVDASKLEYGMATPRDVLIHPLSHPGDSGVFVGVDPKTEAVLGTLEFGVANNTGGSYHLVFIPDVVVKEGYRRQGIGSELYKRFIEYVKKVSPEVDYIWMKVFRGNKAGNSAPQKAGFEFEDRGGEFIHYFYELPGHSEDGPKKPYNGPLPVLPEVLAELF</sequence>
<evidence type="ECO:0000256" key="1">
    <source>
        <dbReference type="SAM" id="Coils"/>
    </source>
</evidence>
<gene>
    <name evidence="4" type="ORF">FOZ62_012170</name>
</gene>
<feature type="chain" id="PRO_5029586834" description="N-acetyltransferase domain-containing protein" evidence="2">
    <location>
        <begin position="21"/>
        <end position="1653"/>
    </location>
</feature>
<dbReference type="EMBL" id="JABANM010035830">
    <property type="protein sequence ID" value="KAF4695333.1"/>
    <property type="molecule type" value="Genomic_DNA"/>
</dbReference>
<evidence type="ECO:0000256" key="2">
    <source>
        <dbReference type="SAM" id="SignalP"/>
    </source>
</evidence>
<keyword evidence="1" id="KW-0175">Coiled coil</keyword>
<protein>
    <recommendedName>
        <fullName evidence="3">N-acetyltransferase domain-containing protein</fullName>
    </recommendedName>
</protein>
<dbReference type="Proteomes" id="UP000574390">
    <property type="component" value="Unassembled WGS sequence"/>
</dbReference>
<feature type="coiled-coil region" evidence="1">
    <location>
        <begin position="165"/>
        <end position="199"/>
    </location>
</feature>
<dbReference type="InterPro" id="IPR000182">
    <property type="entry name" value="GNAT_dom"/>
</dbReference>
<dbReference type="CDD" id="cd04301">
    <property type="entry name" value="NAT_SF"/>
    <property type="match status" value="1"/>
</dbReference>
<dbReference type="SUPFAM" id="SSF55729">
    <property type="entry name" value="Acyl-CoA N-acyltransferases (Nat)"/>
    <property type="match status" value="1"/>
</dbReference>
<feature type="signal peptide" evidence="2">
    <location>
        <begin position="1"/>
        <end position="20"/>
    </location>
</feature>
<proteinExistence type="predicted"/>
<evidence type="ECO:0000313" key="4">
    <source>
        <dbReference type="EMBL" id="KAF4695333.1"/>
    </source>
</evidence>
<organism evidence="4 5">
    <name type="scientific">Perkinsus olseni</name>
    <name type="common">Perkinsus atlanticus</name>
    <dbReference type="NCBI Taxonomy" id="32597"/>
    <lineage>
        <taxon>Eukaryota</taxon>
        <taxon>Sar</taxon>
        <taxon>Alveolata</taxon>
        <taxon>Perkinsozoa</taxon>
        <taxon>Perkinsea</taxon>
        <taxon>Perkinsida</taxon>
        <taxon>Perkinsidae</taxon>
        <taxon>Perkinsus</taxon>
    </lineage>
</organism>
<name>A0A7J6PGI5_PEROL</name>
<keyword evidence="2" id="KW-0732">Signal</keyword>
<reference evidence="4 5" key="1">
    <citation type="submission" date="2020-04" db="EMBL/GenBank/DDBJ databases">
        <title>Perkinsus olseni comparative genomics.</title>
        <authorList>
            <person name="Bogema D.R."/>
        </authorList>
    </citation>
    <scope>NUCLEOTIDE SEQUENCE [LARGE SCALE GENOMIC DNA]</scope>
    <source>
        <strain evidence="4">ATCC PRA-205</strain>
    </source>
</reference>
<accession>A0A7J6PGI5</accession>
<dbReference type="InterPro" id="IPR016181">
    <property type="entry name" value="Acyl_CoA_acyltransferase"/>
</dbReference>
<dbReference type="Pfam" id="PF00583">
    <property type="entry name" value="Acetyltransf_1"/>
    <property type="match status" value="1"/>
</dbReference>
<evidence type="ECO:0000259" key="3">
    <source>
        <dbReference type="PROSITE" id="PS51186"/>
    </source>
</evidence>
<comment type="caution">
    <text evidence="4">The sequence shown here is derived from an EMBL/GenBank/DDBJ whole genome shotgun (WGS) entry which is preliminary data.</text>
</comment>
<evidence type="ECO:0000313" key="5">
    <source>
        <dbReference type="Proteomes" id="UP000574390"/>
    </source>
</evidence>
<dbReference type="Gene3D" id="3.40.630.30">
    <property type="match status" value="1"/>
</dbReference>